<evidence type="ECO:0000313" key="5">
    <source>
        <dbReference type="EMBL" id="CAG6391558.1"/>
    </source>
</evidence>
<reference evidence="5" key="1">
    <citation type="submission" date="2021-05" db="EMBL/GenBank/DDBJ databases">
        <authorList>
            <person name="Arsene-Ploetze F."/>
        </authorList>
    </citation>
    <scope>NUCLEOTIDE SEQUENCE</scope>
    <source>
        <strain evidence="5">DSM 42138</strain>
    </source>
</reference>
<dbReference type="InterPro" id="IPR001732">
    <property type="entry name" value="UDP-Glc/GDP-Man_DH_N"/>
</dbReference>
<evidence type="ECO:0000313" key="6">
    <source>
        <dbReference type="Proteomes" id="UP001152519"/>
    </source>
</evidence>
<dbReference type="Proteomes" id="UP001152519">
    <property type="component" value="Unassembled WGS sequence"/>
</dbReference>
<keyword evidence="6" id="KW-1185">Reference proteome</keyword>
<protein>
    <submittedName>
        <fullName evidence="5">Nucleotide sugar dehydrogenase</fullName>
    </submittedName>
</protein>
<feature type="domain" description="UDP-glucose/GDP-mannose dehydrogenase C-terminal" evidence="4">
    <location>
        <begin position="322"/>
        <end position="417"/>
    </location>
</feature>
<dbReference type="Pfam" id="PF03721">
    <property type="entry name" value="UDPG_MGDP_dh_N"/>
    <property type="match status" value="1"/>
</dbReference>
<proteinExistence type="inferred from homology"/>
<dbReference type="NCBIfam" id="TIGR03026">
    <property type="entry name" value="NDP-sugDHase"/>
    <property type="match status" value="1"/>
</dbReference>
<gene>
    <name evidence="5" type="ORF">SCOCK_120194</name>
</gene>
<dbReference type="RefSeq" id="WP_251485263.1">
    <property type="nucleotide sequence ID" value="NZ_CAJSLV010000024.1"/>
</dbReference>
<dbReference type="SMART" id="SM00984">
    <property type="entry name" value="UDPG_MGDP_dh_C"/>
    <property type="match status" value="1"/>
</dbReference>
<dbReference type="InterPro" id="IPR008927">
    <property type="entry name" value="6-PGluconate_DH-like_C_sf"/>
</dbReference>
<name>A0A9W4GNP6_9ACTN</name>
<evidence type="ECO:0000259" key="4">
    <source>
        <dbReference type="SMART" id="SM00984"/>
    </source>
</evidence>
<evidence type="ECO:0000256" key="3">
    <source>
        <dbReference type="PIRNR" id="PIRNR000124"/>
    </source>
</evidence>
<comment type="caution">
    <text evidence="5">The sequence shown here is derived from an EMBL/GenBank/DDBJ whole genome shotgun (WGS) entry which is preliminary data.</text>
</comment>
<dbReference type="SUPFAM" id="SSF51735">
    <property type="entry name" value="NAD(P)-binding Rossmann-fold domains"/>
    <property type="match status" value="1"/>
</dbReference>
<dbReference type="Pfam" id="PF03720">
    <property type="entry name" value="UDPG_MGDP_dh_C"/>
    <property type="match status" value="1"/>
</dbReference>
<sequence>MPADLAVLGLGSTGLPLAQAATAAGVGVIGYDPDPATVADINAGRVPPGSLAAAELRRMLACGFRATADPAVLGRVRTAVICAPTPPGEDHALDLSAVAAAARALAAHLRPHTTVVLESAVYPGTTEGYLRPLLESHGLRAGRDFHLAYSPGRLDPGNRDFQLANTPKVVGGCTPACTEAAAAFYGRFTERIVRARGTREAEAVKLLETNYRHVNIAFANEMAVFCHNLGVDLWDVIRCAETKPFGFQAFRPGPGVGGPAAPLDPNAAPHFTPPAHPRLPGHPLRMVELAAEVNSRMPRYVVQRAAALLNEHGKSLRGARVLLLGVTYKADLADQQGAPAREIGSRLLELGAQLCYHDPYVPQWRVTDRPVPRADSLWEAAAEADLTLLLQHHRTYDLQGLAVKAQLLLDTRGATPAGAAARL</sequence>
<dbReference type="SUPFAM" id="SSF48179">
    <property type="entry name" value="6-phosphogluconate dehydrogenase C-terminal domain-like"/>
    <property type="match status" value="1"/>
</dbReference>
<dbReference type="GO" id="GO:0016616">
    <property type="term" value="F:oxidoreductase activity, acting on the CH-OH group of donors, NAD or NADP as acceptor"/>
    <property type="evidence" value="ECO:0007669"/>
    <property type="project" value="InterPro"/>
</dbReference>
<dbReference type="PIRSF" id="PIRSF500136">
    <property type="entry name" value="UDP_ManNAc_DH"/>
    <property type="match status" value="1"/>
</dbReference>
<accession>A0A9W4GNP6</accession>
<dbReference type="GO" id="GO:0000271">
    <property type="term" value="P:polysaccharide biosynthetic process"/>
    <property type="evidence" value="ECO:0007669"/>
    <property type="project" value="InterPro"/>
</dbReference>
<dbReference type="PANTHER" id="PTHR43491">
    <property type="entry name" value="UDP-N-ACETYL-D-MANNOSAMINE DEHYDROGENASE"/>
    <property type="match status" value="1"/>
</dbReference>
<dbReference type="InterPro" id="IPR014026">
    <property type="entry name" value="UDP-Glc/GDP-Man_DH_dimer"/>
</dbReference>
<organism evidence="5 6">
    <name type="scientific">Actinacidiphila cocklensis</name>
    <dbReference type="NCBI Taxonomy" id="887465"/>
    <lineage>
        <taxon>Bacteria</taxon>
        <taxon>Bacillati</taxon>
        <taxon>Actinomycetota</taxon>
        <taxon>Actinomycetes</taxon>
        <taxon>Kitasatosporales</taxon>
        <taxon>Streptomycetaceae</taxon>
        <taxon>Actinacidiphila</taxon>
    </lineage>
</organism>
<evidence type="ECO:0000256" key="1">
    <source>
        <dbReference type="ARBA" id="ARBA00023002"/>
    </source>
</evidence>
<dbReference type="EMBL" id="CAJSLV010000024">
    <property type="protein sequence ID" value="CAG6391558.1"/>
    <property type="molecule type" value="Genomic_DNA"/>
</dbReference>
<dbReference type="InterPro" id="IPR014027">
    <property type="entry name" value="UDP-Glc/GDP-Man_DH_C"/>
</dbReference>
<dbReference type="InterPro" id="IPR036291">
    <property type="entry name" value="NAD(P)-bd_dom_sf"/>
</dbReference>
<dbReference type="PIRSF" id="PIRSF000124">
    <property type="entry name" value="UDPglc_GDPman_dh"/>
    <property type="match status" value="1"/>
</dbReference>
<comment type="similarity">
    <text evidence="3">Belongs to the UDP-glucose/GDP-mannose dehydrogenase family.</text>
</comment>
<evidence type="ECO:0000256" key="2">
    <source>
        <dbReference type="ARBA" id="ARBA00023027"/>
    </source>
</evidence>
<keyword evidence="1" id="KW-0560">Oxidoreductase</keyword>
<dbReference type="Pfam" id="PF00984">
    <property type="entry name" value="UDPG_MGDP_dh"/>
    <property type="match status" value="1"/>
</dbReference>
<dbReference type="PANTHER" id="PTHR43491:SF1">
    <property type="entry name" value="UDP-N-ACETYL-D-MANNOSAMINE DEHYDROGENASE"/>
    <property type="match status" value="1"/>
</dbReference>
<dbReference type="Gene3D" id="3.40.50.720">
    <property type="entry name" value="NAD(P)-binding Rossmann-like Domain"/>
    <property type="match status" value="2"/>
</dbReference>
<dbReference type="InterPro" id="IPR036220">
    <property type="entry name" value="UDP-Glc/GDP-Man_DH_C_sf"/>
</dbReference>
<dbReference type="AlphaFoldDB" id="A0A9W4GNP6"/>
<keyword evidence="2" id="KW-0520">NAD</keyword>
<dbReference type="InterPro" id="IPR017476">
    <property type="entry name" value="UDP-Glc/GDP-Man"/>
</dbReference>
<dbReference type="SUPFAM" id="SSF52413">
    <property type="entry name" value="UDP-glucose/GDP-mannose dehydrogenase C-terminal domain"/>
    <property type="match status" value="1"/>
</dbReference>
<dbReference type="GO" id="GO:0051287">
    <property type="term" value="F:NAD binding"/>
    <property type="evidence" value="ECO:0007669"/>
    <property type="project" value="InterPro"/>
</dbReference>
<dbReference type="InterPro" id="IPR028359">
    <property type="entry name" value="UDP_ManNAc/GlcNAc_DH"/>
</dbReference>
<dbReference type="GO" id="GO:0016628">
    <property type="term" value="F:oxidoreductase activity, acting on the CH-CH group of donors, NAD or NADP as acceptor"/>
    <property type="evidence" value="ECO:0007669"/>
    <property type="project" value="InterPro"/>
</dbReference>